<sequence>MDNKNNKPTDQEILKTSRAVGEIPSADNLKNRFKARSIPLETDFTNLIDLAEVGRLAIGQSPSQQSKTPGTGMELTSDGKLQVKAGAGVDIDNNNRITIKSGHGIKVDGNGISVKPGSGIKVDSNGVNVNIDDFWEEIRNKIMPKGTMLPIYGTPNPSALPTGWEWCDGKDGRPNLKKGKYNLLSGQSSGTDTFWADNKNGDTEINVLFVYYMIKVV</sequence>
<evidence type="ECO:0008006" key="5">
    <source>
        <dbReference type="Google" id="ProtNLM"/>
    </source>
</evidence>
<evidence type="ECO:0000256" key="2">
    <source>
        <dbReference type="ARBA" id="ARBA00022581"/>
    </source>
</evidence>
<gene>
    <name evidence="3" type="ORF">BDD30_0054</name>
</gene>
<comment type="subcellular location">
    <subcellularLocation>
        <location evidence="1">Virion</location>
    </subcellularLocation>
</comment>
<dbReference type="Gene3D" id="2.10.25.20">
    <property type="entry name" value="reovirus attachment protein sigma1, domain 1"/>
    <property type="match status" value="1"/>
</dbReference>
<comment type="caution">
    <text evidence="3">The sequence shown here is derived from an EMBL/GenBank/DDBJ whole genome shotgun (WGS) entry which is preliminary data.</text>
</comment>
<keyword evidence="2" id="KW-0945">Host-virus interaction</keyword>
<dbReference type="Proteomes" id="UP000280955">
    <property type="component" value="Unassembled WGS sequence"/>
</dbReference>
<keyword evidence="4" id="KW-1185">Reference proteome</keyword>
<proteinExistence type="predicted"/>
<protein>
    <recommendedName>
        <fullName evidence="5">Tail fiber protein</fullName>
    </recommendedName>
</protein>
<accession>A0ABX9SQN5</accession>
<evidence type="ECO:0000313" key="3">
    <source>
        <dbReference type="EMBL" id="RKS65785.1"/>
    </source>
</evidence>
<evidence type="ECO:0000256" key="1">
    <source>
        <dbReference type="ARBA" id="ARBA00004328"/>
    </source>
</evidence>
<dbReference type="RefSeq" id="WP_015834372.1">
    <property type="nucleotide sequence ID" value="NC_012962.1"/>
</dbReference>
<reference evidence="3 4" key="1">
    <citation type="submission" date="2018-10" db="EMBL/GenBank/DDBJ databases">
        <title>Genomic Encyclopedia of Archaeal and Bacterial Type Strains, Phase II (KMG-II): from individual species to whole genera.</title>
        <authorList>
            <person name="Goeker M."/>
        </authorList>
    </citation>
    <scope>NUCLEOTIDE SEQUENCE [LARGE SCALE GENOMIC DNA]</scope>
    <source>
        <strain evidence="3 4">DSM 15149</strain>
    </source>
</reference>
<dbReference type="EMBL" id="RBLJ01000001">
    <property type="protein sequence ID" value="RKS65785.1"/>
    <property type="molecule type" value="Genomic_DNA"/>
</dbReference>
<dbReference type="SUPFAM" id="SSF51225">
    <property type="entry name" value="Fibre shaft of virus attachment proteins"/>
    <property type="match status" value="1"/>
</dbReference>
<dbReference type="InterPro" id="IPR009013">
    <property type="entry name" value="Attachment_protein_shaft_sf"/>
</dbReference>
<evidence type="ECO:0000313" key="4">
    <source>
        <dbReference type="Proteomes" id="UP000280955"/>
    </source>
</evidence>
<organism evidence="3 4">
    <name type="scientific">Photorhabdus asymbiotica</name>
    <dbReference type="NCBI Taxonomy" id="291112"/>
    <lineage>
        <taxon>Bacteria</taxon>
        <taxon>Pseudomonadati</taxon>
        <taxon>Pseudomonadota</taxon>
        <taxon>Gammaproteobacteria</taxon>
        <taxon>Enterobacterales</taxon>
        <taxon>Morganellaceae</taxon>
        <taxon>Photorhabdus</taxon>
    </lineage>
</organism>
<name>A0ABX9SQN5_9GAMM</name>